<organism evidence="1 2">
    <name type="scientific">Monilinia laxa</name>
    <name type="common">Brown rot fungus</name>
    <name type="synonym">Sclerotinia laxa</name>
    <dbReference type="NCBI Taxonomy" id="61186"/>
    <lineage>
        <taxon>Eukaryota</taxon>
        <taxon>Fungi</taxon>
        <taxon>Dikarya</taxon>
        <taxon>Ascomycota</taxon>
        <taxon>Pezizomycotina</taxon>
        <taxon>Leotiomycetes</taxon>
        <taxon>Helotiales</taxon>
        <taxon>Sclerotiniaceae</taxon>
        <taxon>Monilinia</taxon>
    </lineage>
</organism>
<dbReference type="OrthoDB" id="10607484at2759"/>
<comment type="caution">
    <text evidence="1">The sequence shown here is derived from an EMBL/GenBank/DDBJ whole genome shotgun (WGS) entry which is preliminary data.</text>
</comment>
<dbReference type="EMBL" id="VIGI01000003">
    <property type="protein sequence ID" value="KAB8302674.1"/>
    <property type="molecule type" value="Genomic_DNA"/>
</dbReference>
<dbReference type="AlphaFoldDB" id="A0A5N6KFX6"/>
<gene>
    <name evidence="1" type="ORF">EYC80_006037</name>
</gene>
<accession>A0A5N6KFX6</accession>
<sequence length="123" mass="13896">MVWVNWQKCEASRPQSDKSGSRRYVQKIITKFTSTSKTQVNLTTTSQNPSALIISQKWMHQRSLSSSLRSPVFWAEPVPVEVLLKSESSSWMTLPVPSSVMLRAQSAKTTFSAYSNLNVKLED</sequence>
<protein>
    <submittedName>
        <fullName evidence="1">Uncharacterized protein</fullName>
    </submittedName>
</protein>
<evidence type="ECO:0000313" key="2">
    <source>
        <dbReference type="Proteomes" id="UP000326757"/>
    </source>
</evidence>
<proteinExistence type="predicted"/>
<reference evidence="1 2" key="1">
    <citation type="submission" date="2019-06" db="EMBL/GenBank/DDBJ databases">
        <title>Genome Sequence of the Brown Rot Fungal Pathogen Monilinia laxa.</title>
        <authorList>
            <person name="De Miccolis Angelini R.M."/>
            <person name="Landi L."/>
            <person name="Abate D."/>
            <person name="Pollastro S."/>
            <person name="Romanazzi G."/>
            <person name="Faretra F."/>
        </authorList>
    </citation>
    <scope>NUCLEOTIDE SEQUENCE [LARGE SCALE GENOMIC DNA]</scope>
    <source>
        <strain evidence="1 2">Mlax316</strain>
    </source>
</reference>
<dbReference type="Proteomes" id="UP000326757">
    <property type="component" value="Unassembled WGS sequence"/>
</dbReference>
<keyword evidence="2" id="KW-1185">Reference proteome</keyword>
<evidence type="ECO:0000313" key="1">
    <source>
        <dbReference type="EMBL" id="KAB8302674.1"/>
    </source>
</evidence>
<name>A0A5N6KFX6_MONLA</name>